<accession>A0A0G1JHU4</accession>
<organism evidence="1 2">
    <name type="scientific">Candidatus Wolfebacteria bacterium GW2011_GWE2_44_13</name>
    <dbReference type="NCBI Taxonomy" id="1619017"/>
    <lineage>
        <taxon>Bacteria</taxon>
        <taxon>Candidatus Wolfeibacteriota</taxon>
    </lineage>
</organism>
<dbReference type="Proteomes" id="UP000034051">
    <property type="component" value="Unassembled WGS sequence"/>
</dbReference>
<evidence type="ECO:0000313" key="1">
    <source>
        <dbReference type="EMBL" id="KKT43572.1"/>
    </source>
</evidence>
<proteinExistence type="predicted"/>
<protein>
    <submittedName>
        <fullName evidence="1">Uncharacterized protein</fullName>
    </submittedName>
</protein>
<evidence type="ECO:0000313" key="2">
    <source>
        <dbReference type="Proteomes" id="UP000034051"/>
    </source>
</evidence>
<dbReference type="AlphaFoldDB" id="A0A0G1JHU4"/>
<gene>
    <name evidence="1" type="ORF">UW32_C0001G0164</name>
</gene>
<dbReference type="EMBL" id="LCHW01000001">
    <property type="protein sequence ID" value="KKT43572.1"/>
    <property type="molecule type" value="Genomic_DNA"/>
</dbReference>
<reference evidence="1 2" key="1">
    <citation type="journal article" date="2015" name="Nature">
        <title>rRNA introns, odd ribosomes, and small enigmatic genomes across a large radiation of phyla.</title>
        <authorList>
            <person name="Brown C.T."/>
            <person name="Hug L.A."/>
            <person name="Thomas B.C."/>
            <person name="Sharon I."/>
            <person name="Castelle C.J."/>
            <person name="Singh A."/>
            <person name="Wilkins M.J."/>
            <person name="Williams K.H."/>
            <person name="Banfield J.F."/>
        </authorList>
    </citation>
    <scope>NUCLEOTIDE SEQUENCE [LARGE SCALE GENOMIC DNA]</scope>
</reference>
<name>A0A0G1JHU4_9BACT</name>
<sequence length="144" mass="16794">MLTATPPIEYIHFPFHENETIGFGPEAEEVRKNLFEAAIHMAHPISRQSKMERFSILSDTWENDSKYSSSANDLLRNPSYLEIISMGKDALPFIFEDLRKYPRHWFVALRIITGFDPVPYDKKGNVAEMTRIWLIWAKQNGYIS</sequence>
<comment type="caution">
    <text evidence="1">The sequence shown here is derived from an EMBL/GenBank/DDBJ whole genome shotgun (WGS) entry which is preliminary data.</text>
</comment>